<keyword evidence="1" id="KW-0732">Signal</keyword>
<comment type="caution">
    <text evidence="2">The sequence shown here is derived from an EMBL/GenBank/DDBJ whole genome shotgun (WGS) entry which is preliminary data.</text>
</comment>
<evidence type="ECO:0000256" key="1">
    <source>
        <dbReference type="SAM" id="SignalP"/>
    </source>
</evidence>
<keyword evidence="3" id="KW-1185">Reference proteome</keyword>
<gene>
    <name evidence="2" type="ORF">QJ048_15730</name>
</gene>
<dbReference type="Proteomes" id="UP001226434">
    <property type="component" value="Unassembled WGS sequence"/>
</dbReference>
<protein>
    <recommendedName>
        <fullName evidence="4">DUF3108 domain-containing protein</fullName>
    </recommendedName>
</protein>
<feature type="signal peptide" evidence="1">
    <location>
        <begin position="1"/>
        <end position="18"/>
    </location>
</feature>
<sequence length="236" mass="26969">MRAIFILTLAILATLAKAQSPCDKVLLYDKLFASYEEFHFKSLRRFNIHNIPDSTLLNMKNEIINLSSAYFFSVLKIKEVRLYDTSNLTPSSNRRLFPIYDKDSNPVYTFYAILFETKAINGTPFLFRLDILKNGKLLDEGQIHFLTQGELQIITCDQALTAALTDSVQFKIRSVKNMSLAYDQIDKMISWSIYSNEDPIGNIYIKRINAANGKPYARIITKMITTDSVKDVKVGP</sequence>
<evidence type="ECO:0000313" key="3">
    <source>
        <dbReference type="Proteomes" id="UP001226434"/>
    </source>
</evidence>
<evidence type="ECO:0008006" key="4">
    <source>
        <dbReference type="Google" id="ProtNLM"/>
    </source>
</evidence>
<name>A0ABT6RFB7_9BACT</name>
<evidence type="ECO:0000313" key="2">
    <source>
        <dbReference type="EMBL" id="MDI3321245.1"/>
    </source>
</evidence>
<organism evidence="2 3">
    <name type="scientific">Pinibacter soli</name>
    <dbReference type="NCBI Taxonomy" id="3044211"/>
    <lineage>
        <taxon>Bacteria</taxon>
        <taxon>Pseudomonadati</taxon>
        <taxon>Bacteroidota</taxon>
        <taxon>Chitinophagia</taxon>
        <taxon>Chitinophagales</taxon>
        <taxon>Chitinophagaceae</taxon>
        <taxon>Pinibacter</taxon>
    </lineage>
</organism>
<proteinExistence type="predicted"/>
<accession>A0ABT6RFB7</accession>
<dbReference type="RefSeq" id="WP_282335355.1">
    <property type="nucleotide sequence ID" value="NZ_JASBRG010000007.1"/>
</dbReference>
<feature type="chain" id="PRO_5045997880" description="DUF3108 domain-containing protein" evidence="1">
    <location>
        <begin position="19"/>
        <end position="236"/>
    </location>
</feature>
<dbReference type="EMBL" id="JASBRG010000007">
    <property type="protein sequence ID" value="MDI3321245.1"/>
    <property type="molecule type" value="Genomic_DNA"/>
</dbReference>
<reference evidence="2 3" key="1">
    <citation type="submission" date="2023-05" db="EMBL/GenBank/DDBJ databases">
        <title>Genome sequence of Pinibacter sp. MAH-24.</title>
        <authorList>
            <person name="Huq M.A."/>
        </authorList>
    </citation>
    <scope>NUCLEOTIDE SEQUENCE [LARGE SCALE GENOMIC DNA]</scope>
    <source>
        <strain evidence="2 3">MAH-24</strain>
    </source>
</reference>